<dbReference type="PRINTS" id="PR00371">
    <property type="entry name" value="FPNCR"/>
</dbReference>
<dbReference type="PANTHER" id="PTHR47354:SF8">
    <property type="entry name" value="1,2-PHENYLACETYL-COA EPOXIDASE, SUBUNIT E"/>
    <property type="match status" value="1"/>
</dbReference>
<dbReference type="InterPro" id="IPR017927">
    <property type="entry name" value="FAD-bd_FR_type"/>
</dbReference>
<dbReference type="EMBL" id="AP022560">
    <property type="protein sequence ID" value="BBX00096.1"/>
    <property type="molecule type" value="Genomic_DNA"/>
</dbReference>
<dbReference type="PROSITE" id="PS51384">
    <property type="entry name" value="FAD_FR"/>
    <property type="match status" value="1"/>
</dbReference>
<dbReference type="InterPro" id="IPR008333">
    <property type="entry name" value="Cbr1-like_FAD-bd_dom"/>
</dbReference>
<dbReference type="Proteomes" id="UP000466681">
    <property type="component" value="Chromosome"/>
</dbReference>
<dbReference type="KEGG" id="mmor:MMOR_10320"/>
<dbReference type="InterPro" id="IPR017938">
    <property type="entry name" value="Riboflavin_synthase-like_b-brl"/>
</dbReference>
<evidence type="ECO:0000313" key="11">
    <source>
        <dbReference type="EMBL" id="BBX00096.1"/>
    </source>
</evidence>
<dbReference type="PRINTS" id="PR00410">
    <property type="entry name" value="PHEHYDRXLASE"/>
</dbReference>
<dbReference type="RefSeq" id="WP_163658002.1">
    <property type="nucleotide sequence ID" value="NZ_AP022560.1"/>
</dbReference>
<dbReference type="Pfam" id="PF00111">
    <property type="entry name" value="Fer2"/>
    <property type="match status" value="1"/>
</dbReference>
<dbReference type="GO" id="GO:0050660">
    <property type="term" value="F:flavin adenine dinucleotide binding"/>
    <property type="evidence" value="ECO:0007669"/>
    <property type="project" value="TreeGrafter"/>
</dbReference>
<dbReference type="Gene3D" id="3.10.20.30">
    <property type="match status" value="1"/>
</dbReference>
<dbReference type="InterPro" id="IPR001433">
    <property type="entry name" value="OxRdtase_FAD/NAD-bd"/>
</dbReference>
<evidence type="ECO:0000256" key="7">
    <source>
        <dbReference type="ARBA" id="ARBA00023004"/>
    </source>
</evidence>
<sequence length="331" mass="35056">MQQAHTLRVTDVIRETPETISIVFDSPGRLDYRPGQYLTFSLPGAGGGRTARCYSLSSSPHVDRRPRITVKQIPGGHASKWLHDNATEGLEIVAHGPAGSFGPDGYDSDLVFLAAGSGITPIISIITSALRTGCGQVNLFYVNRAEGAVIFDAALDELCSEFPDRLRMSRWATARNGRPSPEVLGAFLNQCPPGPVYACGPEGFLQALATALAGEPVQRELHVERFAPADVGDPAASDGPVSTDLVVDMYGDTHAMPWPDGTTLLGLLKARAIDSPYACEEGGCGSCTARVTAGTVDMRTNEVLSADEVDDGFILACQAIPIGGTVHVVYE</sequence>
<dbReference type="PROSITE" id="PS00197">
    <property type="entry name" value="2FE2S_FER_1"/>
    <property type="match status" value="1"/>
</dbReference>
<dbReference type="SUPFAM" id="SSF63380">
    <property type="entry name" value="Riboflavin synthase domain-like"/>
    <property type="match status" value="1"/>
</dbReference>
<evidence type="ECO:0000256" key="5">
    <source>
        <dbReference type="ARBA" id="ARBA00022827"/>
    </source>
</evidence>
<reference evidence="11 12" key="1">
    <citation type="journal article" date="2019" name="Emerg. Microbes Infect.">
        <title>Comprehensive subspecies identification of 175 nontuberculous mycobacteria species based on 7547 genomic profiles.</title>
        <authorList>
            <person name="Matsumoto Y."/>
            <person name="Kinjo T."/>
            <person name="Motooka D."/>
            <person name="Nabeya D."/>
            <person name="Jung N."/>
            <person name="Uechi K."/>
            <person name="Horii T."/>
            <person name="Iida T."/>
            <person name="Fujita J."/>
            <person name="Nakamura S."/>
        </authorList>
    </citation>
    <scope>NUCLEOTIDE SEQUENCE [LARGE SCALE GENOMIC DNA]</scope>
    <source>
        <strain evidence="11 12">JCM 6375</strain>
    </source>
</reference>
<dbReference type="InterPro" id="IPR039261">
    <property type="entry name" value="FNR_nucleotide-bd"/>
</dbReference>
<dbReference type="PROSITE" id="PS51085">
    <property type="entry name" value="2FE2S_FER_2"/>
    <property type="match status" value="1"/>
</dbReference>
<dbReference type="InterPro" id="IPR036010">
    <property type="entry name" value="2Fe-2S_ferredoxin-like_sf"/>
</dbReference>
<organism evidence="11 12">
    <name type="scientific">Mycolicibacterium moriokaense</name>
    <dbReference type="NCBI Taxonomy" id="39691"/>
    <lineage>
        <taxon>Bacteria</taxon>
        <taxon>Bacillati</taxon>
        <taxon>Actinomycetota</taxon>
        <taxon>Actinomycetes</taxon>
        <taxon>Mycobacteriales</taxon>
        <taxon>Mycobacteriaceae</taxon>
        <taxon>Mycolicibacterium</taxon>
    </lineage>
</organism>
<dbReference type="InterPro" id="IPR001709">
    <property type="entry name" value="Flavoprot_Pyr_Nucl_cyt_Rdtase"/>
</dbReference>
<dbReference type="InterPro" id="IPR006058">
    <property type="entry name" value="2Fe2S_fd_BS"/>
</dbReference>
<dbReference type="Pfam" id="PF00175">
    <property type="entry name" value="NAD_binding_1"/>
    <property type="match status" value="1"/>
</dbReference>
<dbReference type="Pfam" id="PF00970">
    <property type="entry name" value="FAD_binding_6"/>
    <property type="match status" value="1"/>
</dbReference>
<evidence type="ECO:0000256" key="4">
    <source>
        <dbReference type="ARBA" id="ARBA00022723"/>
    </source>
</evidence>
<dbReference type="SUPFAM" id="SSF52343">
    <property type="entry name" value="Ferredoxin reductase-like, C-terminal NADP-linked domain"/>
    <property type="match status" value="1"/>
</dbReference>
<accession>A0AAD1H8K7</accession>
<keyword evidence="12" id="KW-1185">Reference proteome</keyword>
<dbReference type="SUPFAM" id="SSF54292">
    <property type="entry name" value="2Fe-2S ferredoxin-like"/>
    <property type="match status" value="1"/>
</dbReference>
<dbReference type="AlphaFoldDB" id="A0AAD1H8K7"/>
<dbReference type="InterPro" id="IPR012675">
    <property type="entry name" value="Beta-grasp_dom_sf"/>
</dbReference>
<keyword evidence="2" id="KW-0285">Flavoprotein</keyword>
<dbReference type="GO" id="GO:0051537">
    <property type="term" value="F:2 iron, 2 sulfur cluster binding"/>
    <property type="evidence" value="ECO:0007669"/>
    <property type="project" value="UniProtKB-KW"/>
</dbReference>
<evidence type="ECO:0000259" key="9">
    <source>
        <dbReference type="PROSITE" id="PS51085"/>
    </source>
</evidence>
<keyword evidence="5" id="KW-0274">FAD</keyword>
<evidence type="ECO:0000313" key="12">
    <source>
        <dbReference type="Proteomes" id="UP000466681"/>
    </source>
</evidence>
<evidence type="ECO:0000256" key="1">
    <source>
        <dbReference type="ARBA" id="ARBA00001974"/>
    </source>
</evidence>
<keyword evidence="3" id="KW-0001">2Fe-2S</keyword>
<evidence type="ECO:0000256" key="6">
    <source>
        <dbReference type="ARBA" id="ARBA00023002"/>
    </source>
</evidence>
<evidence type="ECO:0000256" key="3">
    <source>
        <dbReference type="ARBA" id="ARBA00022714"/>
    </source>
</evidence>
<evidence type="ECO:0000256" key="8">
    <source>
        <dbReference type="ARBA" id="ARBA00023014"/>
    </source>
</evidence>
<dbReference type="GO" id="GO:0016491">
    <property type="term" value="F:oxidoreductase activity"/>
    <property type="evidence" value="ECO:0007669"/>
    <property type="project" value="UniProtKB-KW"/>
</dbReference>
<keyword evidence="4" id="KW-0479">Metal-binding</keyword>
<evidence type="ECO:0000256" key="2">
    <source>
        <dbReference type="ARBA" id="ARBA00022630"/>
    </source>
</evidence>
<dbReference type="InterPro" id="IPR001041">
    <property type="entry name" value="2Fe-2S_ferredoxin-type"/>
</dbReference>
<dbReference type="Gene3D" id="3.40.50.80">
    <property type="entry name" value="Nucleotide-binding domain of ferredoxin-NADP reductase (FNR) module"/>
    <property type="match status" value="1"/>
</dbReference>
<name>A0AAD1H8K7_9MYCO</name>
<dbReference type="GO" id="GO:0046872">
    <property type="term" value="F:metal ion binding"/>
    <property type="evidence" value="ECO:0007669"/>
    <property type="project" value="UniProtKB-KW"/>
</dbReference>
<dbReference type="InterPro" id="IPR050415">
    <property type="entry name" value="MRET"/>
</dbReference>
<proteinExistence type="predicted"/>
<feature type="domain" description="FAD-binding FR-type" evidence="10">
    <location>
        <begin position="2"/>
        <end position="104"/>
    </location>
</feature>
<evidence type="ECO:0000259" key="10">
    <source>
        <dbReference type="PROSITE" id="PS51384"/>
    </source>
</evidence>
<dbReference type="CDD" id="cd00207">
    <property type="entry name" value="fer2"/>
    <property type="match status" value="1"/>
</dbReference>
<keyword evidence="8" id="KW-0411">Iron-sulfur</keyword>
<protein>
    <submittedName>
        <fullName evidence="11">Oxidoreductase</fullName>
    </submittedName>
</protein>
<dbReference type="Gene3D" id="2.40.30.10">
    <property type="entry name" value="Translation factors"/>
    <property type="match status" value="1"/>
</dbReference>
<comment type="cofactor">
    <cofactor evidence="1">
        <name>FAD</name>
        <dbReference type="ChEBI" id="CHEBI:57692"/>
    </cofactor>
</comment>
<keyword evidence="6" id="KW-0560">Oxidoreductase</keyword>
<gene>
    <name evidence="11" type="ORF">MMOR_10320</name>
</gene>
<dbReference type="PANTHER" id="PTHR47354">
    <property type="entry name" value="NADH OXIDOREDUCTASE HCR"/>
    <property type="match status" value="1"/>
</dbReference>
<keyword evidence="7" id="KW-0408">Iron</keyword>
<feature type="domain" description="2Fe-2S ferredoxin-type" evidence="9">
    <location>
        <begin position="243"/>
        <end position="331"/>
    </location>
</feature>